<sequence length="424" mass="48893">MAVIRLQTKQRDRVKLADRRWLVILLCAISVSCLAFRQAWASFGSLGDSESLSISHRLQQAGLQAGLQPQSETKPKQLPLRDASSVRDGWQSASKQRRQNIDVNVNDKALFDTDIDIDIRNPFGLKHHQHDDRKHHNVTIRILQQRSLPTMKDGGFIFFLHVPKTGGTTFRVALERMQNTLEYGFIPGRGIWDTSLPAIEKYVNSPPSPRKNRRRHRKLMVIEVHGRDAPHLLELLPHIRRWRESAARNKIPTFFFTILREPVSYAFSYFNFFYVQRKNTNFPNVAATQANFLKFLLWNPQCQFLARGEYSLRKKEKQQPTVQECDDVYAGLLEMMDWIGTTDRMSTETLPLLAKILRVPTAAFEPQMVTTKDRTTSIGKDQMSAETMDLIREQSAMDTKLYESIRSVYNFGMWRDAVDGTAPP</sequence>
<evidence type="ECO:0000256" key="2">
    <source>
        <dbReference type="SAM" id="Phobius"/>
    </source>
</evidence>
<feature type="region of interest" description="Disordered" evidence="1">
    <location>
        <begin position="64"/>
        <end position="98"/>
    </location>
</feature>
<dbReference type="SUPFAM" id="SSF52540">
    <property type="entry name" value="P-loop containing nucleoside triphosphate hydrolases"/>
    <property type="match status" value="1"/>
</dbReference>
<gene>
    <name evidence="3" type="ORF">CAUS1442_LOCUS2137</name>
</gene>
<keyword evidence="2" id="KW-0472">Membrane</keyword>
<proteinExistence type="predicted"/>
<dbReference type="EMBL" id="HBEF01003384">
    <property type="protein sequence ID" value="CAD8330039.1"/>
    <property type="molecule type" value="Transcribed_RNA"/>
</dbReference>
<protein>
    <recommendedName>
        <fullName evidence="4">Sulfotransferase domain-containing protein</fullName>
    </recommendedName>
</protein>
<dbReference type="Gene3D" id="3.40.50.300">
    <property type="entry name" value="P-loop containing nucleotide triphosphate hydrolases"/>
    <property type="match status" value="1"/>
</dbReference>
<dbReference type="PROSITE" id="PS51257">
    <property type="entry name" value="PROKAR_LIPOPROTEIN"/>
    <property type="match status" value="1"/>
</dbReference>
<accession>A0A7R9WPE7</accession>
<dbReference type="InterPro" id="IPR027417">
    <property type="entry name" value="P-loop_NTPase"/>
</dbReference>
<evidence type="ECO:0008006" key="4">
    <source>
        <dbReference type="Google" id="ProtNLM"/>
    </source>
</evidence>
<reference evidence="3" key="1">
    <citation type="submission" date="2021-01" db="EMBL/GenBank/DDBJ databases">
        <authorList>
            <person name="Corre E."/>
            <person name="Pelletier E."/>
            <person name="Niang G."/>
            <person name="Scheremetjew M."/>
            <person name="Finn R."/>
            <person name="Kale V."/>
            <person name="Holt S."/>
            <person name="Cochrane G."/>
            <person name="Meng A."/>
            <person name="Brown T."/>
            <person name="Cohen L."/>
        </authorList>
    </citation>
    <scope>NUCLEOTIDE SEQUENCE</scope>
    <source>
        <strain evidence="3">CCMP3328</strain>
    </source>
</reference>
<evidence type="ECO:0000256" key="1">
    <source>
        <dbReference type="SAM" id="MobiDB-lite"/>
    </source>
</evidence>
<dbReference type="AlphaFoldDB" id="A0A7R9WPE7"/>
<evidence type="ECO:0000313" key="3">
    <source>
        <dbReference type="EMBL" id="CAD8330039.1"/>
    </source>
</evidence>
<keyword evidence="2" id="KW-1133">Transmembrane helix</keyword>
<name>A0A7R9WPE7_9STRA</name>
<feature type="transmembrane region" description="Helical" evidence="2">
    <location>
        <begin position="21"/>
        <end position="40"/>
    </location>
</feature>
<organism evidence="3">
    <name type="scientific">Craspedostauros australis</name>
    <dbReference type="NCBI Taxonomy" id="1486917"/>
    <lineage>
        <taxon>Eukaryota</taxon>
        <taxon>Sar</taxon>
        <taxon>Stramenopiles</taxon>
        <taxon>Ochrophyta</taxon>
        <taxon>Bacillariophyta</taxon>
        <taxon>Bacillariophyceae</taxon>
        <taxon>Bacillariophycidae</taxon>
        <taxon>Naviculales</taxon>
        <taxon>Naviculaceae</taxon>
        <taxon>Craspedostauros</taxon>
    </lineage>
</organism>
<keyword evidence="2" id="KW-0812">Transmembrane</keyword>